<keyword evidence="6" id="KW-1185">Reference proteome</keyword>
<comment type="caution">
    <text evidence="5">The sequence shown here is derived from an EMBL/GenBank/DDBJ whole genome shotgun (WGS) entry which is preliminary data.</text>
</comment>
<dbReference type="Gene3D" id="3.30.70.330">
    <property type="match status" value="2"/>
</dbReference>
<name>A0A2P6NEC9_9EUKA</name>
<dbReference type="InterPro" id="IPR000504">
    <property type="entry name" value="RRM_dom"/>
</dbReference>
<evidence type="ECO:0000256" key="1">
    <source>
        <dbReference type="ARBA" id="ARBA00022884"/>
    </source>
</evidence>
<feature type="compositionally biased region" description="Basic and acidic residues" evidence="3">
    <location>
        <begin position="180"/>
        <end position="229"/>
    </location>
</feature>
<dbReference type="Proteomes" id="UP000241769">
    <property type="component" value="Unassembled WGS sequence"/>
</dbReference>
<organism evidence="5 6">
    <name type="scientific">Planoprotostelium fungivorum</name>
    <dbReference type="NCBI Taxonomy" id="1890364"/>
    <lineage>
        <taxon>Eukaryota</taxon>
        <taxon>Amoebozoa</taxon>
        <taxon>Evosea</taxon>
        <taxon>Variosea</taxon>
        <taxon>Cavosteliida</taxon>
        <taxon>Cavosteliaceae</taxon>
        <taxon>Planoprotostelium</taxon>
    </lineage>
</organism>
<dbReference type="InterPro" id="IPR035979">
    <property type="entry name" value="RBD_domain_sf"/>
</dbReference>
<dbReference type="GO" id="GO:0005634">
    <property type="term" value="C:nucleus"/>
    <property type="evidence" value="ECO:0007669"/>
    <property type="project" value="TreeGrafter"/>
</dbReference>
<evidence type="ECO:0000256" key="2">
    <source>
        <dbReference type="PROSITE-ProRule" id="PRU00176"/>
    </source>
</evidence>
<gene>
    <name evidence="5" type="ORF">PROFUN_10391</name>
</gene>
<dbReference type="PANTHER" id="PTHR14398:SF0">
    <property type="entry name" value="ZINC FINGER PROTEIN SWM"/>
    <property type="match status" value="1"/>
</dbReference>
<dbReference type="PROSITE" id="PS50102">
    <property type="entry name" value="RRM"/>
    <property type="match status" value="1"/>
</dbReference>
<accession>A0A2P6NEC9</accession>
<dbReference type="SMART" id="SM00360">
    <property type="entry name" value="RRM"/>
    <property type="match status" value="2"/>
</dbReference>
<protein>
    <submittedName>
        <fullName evidence="5">Second mitotic wave missing-like</fullName>
    </submittedName>
</protein>
<reference evidence="5 6" key="1">
    <citation type="journal article" date="2018" name="Genome Biol. Evol.">
        <title>Multiple Roots of Fruiting Body Formation in Amoebozoa.</title>
        <authorList>
            <person name="Hillmann F."/>
            <person name="Forbes G."/>
            <person name="Novohradska S."/>
            <person name="Ferling I."/>
            <person name="Riege K."/>
            <person name="Groth M."/>
            <person name="Westermann M."/>
            <person name="Marz M."/>
            <person name="Spaller T."/>
            <person name="Winckler T."/>
            <person name="Schaap P."/>
            <person name="Glockner G."/>
        </authorList>
    </citation>
    <scope>NUCLEOTIDE SEQUENCE [LARGE SCALE GENOMIC DNA]</scope>
    <source>
        <strain evidence="5 6">Jena</strain>
    </source>
</reference>
<keyword evidence="1 2" id="KW-0694">RNA-binding</keyword>
<feature type="region of interest" description="Disordered" evidence="3">
    <location>
        <begin position="78"/>
        <end position="118"/>
    </location>
</feature>
<dbReference type="PANTHER" id="PTHR14398">
    <property type="entry name" value="RNA RECOGNITION RRM/RNP DOMAIN"/>
    <property type="match status" value="1"/>
</dbReference>
<dbReference type="AlphaFoldDB" id="A0A2P6NEC9"/>
<feature type="compositionally biased region" description="Basic and acidic residues" evidence="3">
    <location>
        <begin position="78"/>
        <end position="98"/>
    </location>
</feature>
<feature type="compositionally biased region" description="Basic and acidic residues" evidence="3">
    <location>
        <begin position="430"/>
        <end position="443"/>
    </location>
</feature>
<dbReference type="SUPFAM" id="SSF54928">
    <property type="entry name" value="RNA-binding domain, RBD"/>
    <property type="match status" value="1"/>
</dbReference>
<sequence length="781" mass="87764">MLIPKSSAEALNNYLLKEVPQASEADPSVLSRYIISVLEHDDLSYEDAKAKLNTELTDFVKEGTEKFVEKLIAGFHEQDDGYHFEDPDEPSHPRRDRSPSPYSGERVERGQEQMTDEVTTEIEEEIAIAEITEIIEITDRAIDREIDREIVTEEIDTTTVVDHHAGADSNGFCSKGAECPYEHSEENQDETSDRKESQYDPEKPLYDEEDKTRFDSRKRLRSRDGRGDRSEDEDHPDNTTVVVLQIPDHLNTAEGLFNHFKQFGPIVQTKPRLDGNKAYVQYENHADAIKALESPEAVLGNRFIKVFWAKRPENKPNNHPNYNQPNQAPPHYHQQPHHPPAPVQLPPRAAMQLTNKPPPSSTTQKSEKDKELLRVKEEKRRHQLEQTKLLLDQISKVKDPTAKAELVTKLNQLTNTVAESIAKDSQSMKVPEKEEKKEENVSERERLQKRLESLTNIATNMGINVGDNGQTTTMATPAPLYGTPTSGYVRGGYGGGYRGRGRGGRGGHIGMTLDNRTTSLRIQPVPEDLTEGETLLNHLKTFGEVTSSHLNGNIMTVQYKNRKSAEMALNKGKTINGHTLPMKWHENSNTMQSGGAMEIDNVPVFTVAGFVKNAVNNQILSNVPVSLLGSSNSSTTSDDRSRQLAASLDGFSDILKTIDVQDDIQVGRTADLSMSPIVVDKTVRAVLEWGVYPIDLDGHYYTDTCEIYSINCDHYNGCQNGTNYFHHRQRCSTPFWNVFTVNGSQPTQIDQLKMQSHSIQNTFVSKSLTRVVLLHKVRTSS</sequence>
<feature type="region of interest" description="Disordered" evidence="3">
    <location>
        <begin position="312"/>
        <end position="381"/>
    </location>
</feature>
<dbReference type="OrthoDB" id="443401at2759"/>
<dbReference type="InterPro" id="IPR012677">
    <property type="entry name" value="Nucleotide-bd_a/b_plait_sf"/>
</dbReference>
<dbReference type="InterPro" id="IPR045137">
    <property type="entry name" value="RBM26/27"/>
</dbReference>
<evidence type="ECO:0000259" key="4">
    <source>
        <dbReference type="PROSITE" id="PS50102"/>
    </source>
</evidence>
<dbReference type="Pfam" id="PF00076">
    <property type="entry name" value="RRM_1"/>
    <property type="match status" value="1"/>
</dbReference>
<feature type="domain" description="RRM" evidence="4">
    <location>
        <begin position="239"/>
        <end position="311"/>
    </location>
</feature>
<dbReference type="CDD" id="cd12257">
    <property type="entry name" value="RRM1_RBM26_like"/>
    <property type="match status" value="1"/>
</dbReference>
<dbReference type="GO" id="GO:0003723">
    <property type="term" value="F:RNA binding"/>
    <property type="evidence" value="ECO:0007669"/>
    <property type="project" value="UniProtKB-UniRule"/>
</dbReference>
<feature type="compositionally biased region" description="Basic and acidic residues" evidence="3">
    <location>
        <begin position="365"/>
        <end position="381"/>
    </location>
</feature>
<evidence type="ECO:0000256" key="3">
    <source>
        <dbReference type="SAM" id="MobiDB-lite"/>
    </source>
</evidence>
<dbReference type="InParanoid" id="A0A2P6NEC9"/>
<feature type="region of interest" description="Disordered" evidence="3">
    <location>
        <begin position="177"/>
        <end position="239"/>
    </location>
</feature>
<evidence type="ECO:0000313" key="5">
    <source>
        <dbReference type="EMBL" id="PRP82319.1"/>
    </source>
</evidence>
<evidence type="ECO:0000313" key="6">
    <source>
        <dbReference type="Proteomes" id="UP000241769"/>
    </source>
</evidence>
<dbReference type="STRING" id="1890364.A0A2P6NEC9"/>
<feature type="compositionally biased region" description="Low complexity" evidence="3">
    <location>
        <begin position="317"/>
        <end position="333"/>
    </location>
</feature>
<dbReference type="EMBL" id="MDYQ01000106">
    <property type="protein sequence ID" value="PRP82319.1"/>
    <property type="molecule type" value="Genomic_DNA"/>
</dbReference>
<proteinExistence type="predicted"/>
<feature type="region of interest" description="Disordered" evidence="3">
    <location>
        <begin position="424"/>
        <end position="443"/>
    </location>
</feature>